<accession>A0A9P9HZB8</accession>
<reference evidence="2" key="1">
    <citation type="journal article" date="2021" name="Nat. Commun.">
        <title>Genetic determinants of endophytism in the Arabidopsis root mycobiome.</title>
        <authorList>
            <person name="Mesny F."/>
            <person name="Miyauchi S."/>
            <person name="Thiergart T."/>
            <person name="Pickel B."/>
            <person name="Atanasova L."/>
            <person name="Karlsson M."/>
            <person name="Huettel B."/>
            <person name="Barry K.W."/>
            <person name="Haridas S."/>
            <person name="Chen C."/>
            <person name="Bauer D."/>
            <person name="Andreopoulos W."/>
            <person name="Pangilinan J."/>
            <person name="LaButti K."/>
            <person name="Riley R."/>
            <person name="Lipzen A."/>
            <person name="Clum A."/>
            <person name="Drula E."/>
            <person name="Henrissat B."/>
            <person name="Kohler A."/>
            <person name="Grigoriev I.V."/>
            <person name="Martin F.M."/>
            <person name="Hacquard S."/>
        </authorList>
    </citation>
    <scope>NUCLEOTIDE SEQUENCE</scope>
    <source>
        <strain evidence="2">FSSC 5 MPI-SDFR-AT-0091</strain>
    </source>
</reference>
<dbReference type="EMBL" id="JAGTJS010000006">
    <property type="protein sequence ID" value="KAH7265958.1"/>
    <property type="molecule type" value="Genomic_DNA"/>
</dbReference>
<evidence type="ECO:0000313" key="2">
    <source>
        <dbReference type="EMBL" id="KAH7265958.1"/>
    </source>
</evidence>
<dbReference type="Proteomes" id="UP000736672">
    <property type="component" value="Unassembled WGS sequence"/>
</dbReference>
<comment type="caution">
    <text evidence="2">The sequence shown here is derived from an EMBL/GenBank/DDBJ whole genome shotgun (WGS) entry which is preliminary data.</text>
</comment>
<protein>
    <submittedName>
        <fullName evidence="2">Uncharacterized protein</fullName>
    </submittedName>
</protein>
<sequence length="477" mass="54337">MPQQLAFVMADGSGRIGSPERQLIRRHCMRQKNKQPGSRRSKREAARAASQLPHEPRPEDQKINNCSDRLSVRNRVAPSPAQTQLFVKRCILPPPSDWALFHFPEGLDISAQKLMHQYFIHNPIRDALYPFKHFGIHIDFDEDPFMCFRLLCSEPLCLRAILLLTSASNDLVSRQPLSRTTYCHLRRVLPLLNRRLSEENAYKNDISIYVVSILASIAVLFGDYSAAQTHAMGLSRILRLRGGSEVVNENPVIQFSMDRLNFSSSLVTELWAPIYGGIVWEPPIFPIEVVNIHKSRNMLCIDGLVDPNLATVFTHLQHTAILLNMHHYSKTPVNGPLIRQCLGFVHSSIIDLESRLVDSISKCLHVGMMAFLATTFRLPGSDEQHYCKSLAEKMKVLYNAARPLLQDQHGILDVWLMLMGQICVDSGVQHQGVSWSLSEVSQSGWDETRRRLQRVMWIDTFHDDIGRKAFEKLTDSR</sequence>
<dbReference type="PANTHER" id="PTHR37540">
    <property type="entry name" value="TRANSCRIPTION FACTOR (ACR-2), PUTATIVE-RELATED-RELATED"/>
    <property type="match status" value="1"/>
</dbReference>
<dbReference type="PANTHER" id="PTHR37540:SF5">
    <property type="entry name" value="TRANSCRIPTION FACTOR DOMAIN-CONTAINING PROTEIN"/>
    <property type="match status" value="1"/>
</dbReference>
<dbReference type="OrthoDB" id="4158087at2759"/>
<organism evidence="2 3">
    <name type="scientific">Fusarium solani</name>
    <name type="common">Filamentous fungus</name>
    <dbReference type="NCBI Taxonomy" id="169388"/>
    <lineage>
        <taxon>Eukaryota</taxon>
        <taxon>Fungi</taxon>
        <taxon>Dikarya</taxon>
        <taxon>Ascomycota</taxon>
        <taxon>Pezizomycotina</taxon>
        <taxon>Sordariomycetes</taxon>
        <taxon>Hypocreomycetidae</taxon>
        <taxon>Hypocreales</taxon>
        <taxon>Nectriaceae</taxon>
        <taxon>Fusarium</taxon>
        <taxon>Fusarium solani species complex</taxon>
    </lineage>
</organism>
<feature type="compositionally biased region" description="Basic residues" evidence="1">
    <location>
        <begin position="28"/>
        <end position="42"/>
    </location>
</feature>
<evidence type="ECO:0000313" key="3">
    <source>
        <dbReference type="Proteomes" id="UP000736672"/>
    </source>
</evidence>
<evidence type="ECO:0000256" key="1">
    <source>
        <dbReference type="SAM" id="MobiDB-lite"/>
    </source>
</evidence>
<keyword evidence="3" id="KW-1185">Reference proteome</keyword>
<feature type="region of interest" description="Disordered" evidence="1">
    <location>
        <begin position="28"/>
        <end position="62"/>
    </location>
</feature>
<dbReference type="AlphaFoldDB" id="A0A9P9HZB8"/>
<proteinExistence type="predicted"/>
<name>A0A9P9HZB8_FUSSL</name>
<gene>
    <name evidence="2" type="ORF">B0J15DRAFT_545980</name>
</gene>